<dbReference type="InterPro" id="IPR043917">
    <property type="entry name" value="DUF5753"/>
</dbReference>
<gene>
    <name evidence="2" type="ORF">Mam01_39260</name>
</gene>
<dbReference type="EMBL" id="BOOB01000027">
    <property type="protein sequence ID" value="GIH33762.1"/>
    <property type="molecule type" value="Genomic_DNA"/>
</dbReference>
<dbReference type="RefSeq" id="WP_204286685.1">
    <property type="nucleotide sequence ID" value="NZ_BAABEJ010000014.1"/>
</dbReference>
<accession>A0ABQ4FG20</accession>
<proteinExistence type="predicted"/>
<name>A0ABQ4FG20_9ACTN</name>
<evidence type="ECO:0000259" key="1">
    <source>
        <dbReference type="Pfam" id="PF19054"/>
    </source>
</evidence>
<sequence length="106" mass="11230">MAEQVRGLREAARQPNVTVQGLHFDAGACLGVGNASAILAFPDPGDADVVLLSIGLPTNWGGELYLEDPAEICGYVRVFDHLRAAALGPEKSMEIIISVEKELAGR</sequence>
<dbReference type="Proteomes" id="UP000651728">
    <property type="component" value="Unassembled WGS sequence"/>
</dbReference>
<protein>
    <recommendedName>
        <fullName evidence="1">DUF5753 domain-containing protein</fullName>
    </recommendedName>
</protein>
<comment type="caution">
    <text evidence="2">The sequence shown here is derived from an EMBL/GenBank/DDBJ whole genome shotgun (WGS) entry which is preliminary data.</text>
</comment>
<evidence type="ECO:0000313" key="3">
    <source>
        <dbReference type="Proteomes" id="UP000651728"/>
    </source>
</evidence>
<reference evidence="2 3" key="1">
    <citation type="submission" date="2021-01" db="EMBL/GenBank/DDBJ databases">
        <title>Whole genome shotgun sequence of Microbispora amethystogenes NBRC 101907.</title>
        <authorList>
            <person name="Komaki H."/>
            <person name="Tamura T."/>
        </authorList>
    </citation>
    <scope>NUCLEOTIDE SEQUENCE [LARGE SCALE GENOMIC DNA]</scope>
    <source>
        <strain evidence="2 3">NBRC 101907</strain>
    </source>
</reference>
<feature type="domain" description="DUF5753" evidence="1">
    <location>
        <begin position="1"/>
        <end position="96"/>
    </location>
</feature>
<organism evidence="2 3">
    <name type="scientific">Microbispora amethystogenes</name>
    <dbReference type="NCBI Taxonomy" id="1427754"/>
    <lineage>
        <taxon>Bacteria</taxon>
        <taxon>Bacillati</taxon>
        <taxon>Actinomycetota</taxon>
        <taxon>Actinomycetes</taxon>
        <taxon>Streptosporangiales</taxon>
        <taxon>Streptosporangiaceae</taxon>
        <taxon>Microbispora</taxon>
    </lineage>
</organism>
<dbReference type="Pfam" id="PF19054">
    <property type="entry name" value="DUF5753"/>
    <property type="match status" value="1"/>
</dbReference>
<keyword evidence="3" id="KW-1185">Reference proteome</keyword>
<evidence type="ECO:0000313" key="2">
    <source>
        <dbReference type="EMBL" id="GIH33762.1"/>
    </source>
</evidence>